<proteinExistence type="predicted"/>
<dbReference type="EMBL" id="SNRY01010416">
    <property type="protein sequence ID" value="KAA6305787.1"/>
    <property type="molecule type" value="Genomic_DNA"/>
</dbReference>
<feature type="non-terminal residue" evidence="2">
    <location>
        <position position="1"/>
    </location>
</feature>
<organism evidence="2">
    <name type="scientific">termite gut metagenome</name>
    <dbReference type="NCBI Taxonomy" id="433724"/>
    <lineage>
        <taxon>unclassified sequences</taxon>
        <taxon>metagenomes</taxon>
        <taxon>organismal metagenomes</taxon>
    </lineage>
</organism>
<evidence type="ECO:0000313" key="2">
    <source>
        <dbReference type="EMBL" id="KAA6305787.1"/>
    </source>
</evidence>
<gene>
    <name evidence="2" type="ORF">EZS27_042560</name>
</gene>
<name>A0A5J4P8K7_9ZZZZ</name>
<keyword evidence="2" id="KW-0687">Ribonucleoprotein</keyword>
<dbReference type="AlphaFoldDB" id="A0A5J4P8K7"/>
<accession>A0A5J4P8K7</accession>
<dbReference type="GO" id="GO:0005840">
    <property type="term" value="C:ribosome"/>
    <property type="evidence" value="ECO:0007669"/>
    <property type="project" value="UniProtKB-KW"/>
</dbReference>
<protein>
    <submittedName>
        <fullName evidence="2">30S ribosomal protein S16</fullName>
    </submittedName>
</protein>
<feature type="compositionally biased region" description="Low complexity" evidence="1">
    <location>
        <begin position="53"/>
        <end position="72"/>
    </location>
</feature>
<keyword evidence="2" id="KW-0689">Ribosomal protein</keyword>
<evidence type="ECO:0000256" key="1">
    <source>
        <dbReference type="SAM" id="MobiDB-lite"/>
    </source>
</evidence>
<comment type="caution">
    <text evidence="2">The sequence shown here is derived from an EMBL/GenBank/DDBJ whole genome shotgun (WGS) entry which is preliminary data.</text>
</comment>
<sequence length="72" mass="7861">KQSGLETLKAKQEEAKKNETKIRLDVEKKINEEKAKALAEKKAAEKTVSVPIETEAQEAPAATEQPESVAAE</sequence>
<reference evidence="2" key="1">
    <citation type="submission" date="2019-03" db="EMBL/GenBank/DDBJ databases">
        <title>Single cell metagenomics reveals metabolic interactions within the superorganism composed of flagellate Streblomastix strix and complex community of Bacteroidetes bacteria on its surface.</title>
        <authorList>
            <person name="Treitli S.C."/>
            <person name="Kolisko M."/>
            <person name="Husnik F."/>
            <person name="Keeling P."/>
            <person name="Hampl V."/>
        </authorList>
    </citation>
    <scope>NUCLEOTIDE SEQUENCE</scope>
    <source>
        <strain evidence="2">STM</strain>
    </source>
</reference>
<feature type="region of interest" description="Disordered" evidence="1">
    <location>
        <begin position="40"/>
        <end position="72"/>
    </location>
</feature>